<dbReference type="Pfam" id="PF23071">
    <property type="entry name" value="DUF7044"/>
    <property type="match status" value="1"/>
</dbReference>
<dbReference type="RefSeq" id="XP_005095832.1">
    <property type="nucleotide sequence ID" value="XM_005095775.3"/>
</dbReference>
<evidence type="ECO:0000313" key="5">
    <source>
        <dbReference type="Proteomes" id="UP000694888"/>
    </source>
</evidence>
<feature type="signal peptide" evidence="1">
    <location>
        <begin position="1"/>
        <end position="24"/>
    </location>
</feature>
<accession>A0ABM0JKH1</accession>
<feature type="domain" description="DUF7043" evidence="3">
    <location>
        <begin position="294"/>
        <end position="386"/>
    </location>
</feature>
<evidence type="ECO:0000259" key="4">
    <source>
        <dbReference type="Pfam" id="PF23071"/>
    </source>
</evidence>
<keyword evidence="5" id="KW-1185">Reference proteome</keyword>
<dbReference type="InterPro" id="IPR055472">
    <property type="entry name" value="DUF7044"/>
</dbReference>
<feature type="domain" description="DUF7042" evidence="2">
    <location>
        <begin position="144"/>
        <end position="282"/>
    </location>
</feature>
<feature type="domain" description="DUF7042" evidence="2">
    <location>
        <begin position="436"/>
        <end position="574"/>
    </location>
</feature>
<dbReference type="InterPro" id="IPR055471">
    <property type="entry name" value="DUF7043"/>
</dbReference>
<feature type="domain" description="DUF7044" evidence="4">
    <location>
        <begin position="25"/>
        <end position="115"/>
    </location>
</feature>
<protein>
    <submittedName>
        <fullName evidence="6">Uncharacterized protein LOC101854563</fullName>
    </submittedName>
</protein>
<evidence type="ECO:0000313" key="6">
    <source>
        <dbReference type="RefSeq" id="XP_005095832.1"/>
    </source>
</evidence>
<sequence length="646" mass="74117">MTPLTILALFGAALTACLFQAVQGQCTLPEEYSGTWYHRAQGDDTTITVSSSPGVWDERDCHDIRIHASENGTAGRTSTIMLKSRGANCYICTDVLYRSGYILQVRTSGCKSDGDISKCPGMTKLPGIYEVYTMFKDQTPSLNCIDSIEGTFQFSYEIGGGGGGICNHSQNVLDACQVPGSPNYDNLAFSMSFKKCPAQQNSFNRDTRFQCLGRWDAVVGSKTFTFIALTDSVQRVAQDKFKCLITLRDQHAEDNTIRWGMSRFGDCRQLKSLEDSPIRIVLRRIAPKTEYMVPRCTLPRNLTGTWFTQGLQFASRVWINETHIHYRTLRSRYDYEETWFSCQAQLDTRYLMTKVVVGRCEINFVCFDMAPRHQGIVRYRVGRPLKLPIRQGNTATRSEDFLTRTFRETCSWQWLTLTRENADWKYEVLIQDPPSPVACPIGGRYYFDQRSTDPYQLYGTRIRGVTVRPRNQIKCLNNVSEIKSCATDLSRIEVDAWYCETVDYRGRPIGEYDEPDHILTCTGHWMEDMKSYLITYDEEDAISRFRCWVYERISWTEIAMSRAETARCPRDQRANSNDIEGARLYMVLTEQERLYDDCPQRFDAGVTPSHKPRTLFRLYDGSAAFIDPDVKVLMTSLVVLVAFFFR</sequence>
<organism evidence="5 6">
    <name type="scientific">Aplysia californica</name>
    <name type="common">California sea hare</name>
    <dbReference type="NCBI Taxonomy" id="6500"/>
    <lineage>
        <taxon>Eukaryota</taxon>
        <taxon>Metazoa</taxon>
        <taxon>Spiralia</taxon>
        <taxon>Lophotrochozoa</taxon>
        <taxon>Mollusca</taxon>
        <taxon>Gastropoda</taxon>
        <taxon>Heterobranchia</taxon>
        <taxon>Euthyneura</taxon>
        <taxon>Tectipleura</taxon>
        <taxon>Aplysiida</taxon>
        <taxon>Aplysioidea</taxon>
        <taxon>Aplysiidae</taxon>
        <taxon>Aplysia</taxon>
    </lineage>
</organism>
<feature type="chain" id="PRO_5047433536" evidence="1">
    <location>
        <begin position="25"/>
        <end position="646"/>
    </location>
</feature>
<dbReference type="Pfam" id="PF23069">
    <property type="entry name" value="DUF7042"/>
    <property type="match status" value="2"/>
</dbReference>
<evidence type="ECO:0000256" key="1">
    <source>
        <dbReference type="SAM" id="SignalP"/>
    </source>
</evidence>
<dbReference type="PANTHER" id="PTHR22255:SF1">
    <property type="entry name" value="LD32918P"/>
    <property type="match status" value="1"/>
</dbReference>
<dbReference type="Pfam" id="PF23070">
    <property type="entry name" value="DUF7043"/>
    <property type="match status" value="1"/>
</dbReference>
<gene>
    <name evidence="6" type="primary">LOC101854563</name>
</gene>
<dbReference type="PANTHER" id="PTHR22255">
    <property type="entry name" value="LP06548P"/>
    <property type="match status" value="1"/>
</dbReference>
<evidence type="ECO:0000259" key="3">
    <source>
        <dbReference type="Pfam" id="PF23070"/>
    </source>
</evidence>
<reference evidence="6" key="1">
    <citation type="submission" date="2025-08" db="UniProtKB">
        <authorList>
            <consortium name="RefSeq"/>
        </authorList>
    </citation>
    <scope>IDENTIFICATION</scope>
</reference>
<dbReference type="Proteomes" id="UP000694888">
    <property type="component" value="Unplaced"/>
</dbReference>
<proteinExistence type="predicted"/>
<evidence type="ECO:0000259" key="2">
    <source>
        <dbReference type="Pfam" id="PF23069"/>
    </source>
</evidence>
<dbReference type="GeneID" id="101854563"/>
<name>A0ABM0JKH1_APLCA</name>
<dbReference type="InterPro" id="IPR055470">
    <property type="entry name" value="DUF7042"/>
</dbReference>
<keyword evidence="1" id="KW-0732">Signal</keyword>